<dbReference type="EMBL" id="ABEU02000026">
    <property type="protein sequence ID" value="PNR26925.1"/>
    <property type="molecule type" value="Genomic_DNA"/>
</dbReference>
<dbReference type="FunCoup" id="A0A2K1ICB9">
    <property type="interactions" value="530"/>
</dbReference>
<dbReference type="InParanoid" id="A0A2K1ICB9"/>
<proteinExistence type="predicted"/>
<keyword evidence="4" id="KW-1185">Reference proteome</keyword>
<protein>
    <submittedName>
        <fullName evidence="2 3">Uncharacterized protein</fullName>
    </submittedName>
</protein>
<gene>
    <name evidence="2" type="ORF">PHYPA_030406</name>
</gene>
<evidence type="ECO:0000313" key="4">
    <source>
        <dbReference type="Proteomes" id="UP000006727"/>
    </source>
</evidence>
<evidence type="ECO:0000256" key="1">
    <source>
        <dbReference type="SAM" id="MobiDB-lite"/>
    </source>
</evidence>
<reference evidence="2 4" key="2">
    <citation type="journal article" date="2018" name="Plant J.">
        <title>The Physcomitrella patens chromosome-scale assembly reveals moss genome structure and evolution.</title>
        <authorList>
            <person name="Lang D."/>
            <person name="Ullrich K.K."/>
            <person name="Murat F."/>
            <person name="Fuchs J."/>
            <person name="Jenkins J."/>
            <person name="Haas F.B."/>
            <person name="Piednoel M."/>
            <person name="Gundlach H."/>
            <person name="Van Bel M."/>
            <person name="Meyberg R."/>
            <person name="Vives C."/>
            <person name="Morata J."/>
            <person name="Symeonidi A."/>
            <person name="Hiss M."/>
            <person name="Muchero W."/>
            <person name="Kamisugi Y."/>
            <person name="Saleh O."/>
            <person name="Blanc G."/>
            <person name="Decker E.L."/>
            <person name="van Gessel N."/>
            <person name="Grimwood J."/>
            <person name="Hayes R.D."/>
            <person name="Graham S.W."/>
            <person name="Gunter L.E."/>
            <person name="McDaniel S.F."/>
            <person name="Hoernstein S.N.W."/>
            <person name="Larsson A."/>
            <person name="Li F.W."/>
            <person name="Perroud P.F."/>
            <person name="Phillips J."/>
            <person name="Ranjan P."/>
            <person name="Rokshar D.S."/>
            <person name="Rothfels C.J."/>
            <person name="Schneider L."/>
            <person name="Shu S."/>
            <person name="Stevenson D.W."/>
            <person name="Thummler F."/>
            <person name="Tillich M."/>
            <person name="Villarreal Aguilar J.C."/>
            <person name="Widiez T."/>
            <person name="Wong G.K."/>
            <person name="Wymore A."/>
            <person name="Zhang Y."/>
            <person name="Zimmer A.D."/>
            <person name="Quatrano R.S."/>
            <person name="Mayer K.F.X."/>
            <person name="Goodstein D."/>
            <person name="Casacuberta J.M."/>
            <person name="Vandepoele K."/>
            <person name="Reski R."/>
            <person name="Cuming A.C."/>
            <person name="Tuskan G.A."/>
            <person name="Maumus F."/>
            <person name="Salse J."/>
            <person name="Schmutz J."/>
            <person name="Rensing S.A."/>
        </authorList>
    </citation>
    <scope>NUCLEOTIDE SEQUENCE [LARGE SCALE GENOMIC DNA]</scope>
    <source>
        <strain evidence="3 4">cv. Gransden 2004</strain>
    </source>
</reference>
<sequence length="182" mass="20169">MERGLFGSTRMSSRTSTRHGPNAPLFQGRVRRWNKSLTAVAPSCTASAAVCSVVLYKWCPVAVVHATGSKESTSEELTVTKSLRFLPLSVVLHQKNEQAQEVAEDIEALVRFEEQTQVATNVTHGEDEIKRADSQQVFHWTTVGVRTSMATIVLPTPYSLGLTVATVRLVAMYFPWRFVTSN</sequence>
<evidence type="ECO:0000313" key="3">
    <source>
        <dbReference type="EnsemblPlants" id="Pp3c26_8600V3.1"/>
    </source>
</evidence>
<evidence type="ECO:0000313" key="2">
    <source>
        <dbReference type="EMBL" id="PNR26925.1"/>
    </source>
</evidence>
<dbReference type="EnsemblPlants" id="Pp3c26_8600V3.2">
    <property type="protein sequence ID" value="Pp3c26_8600V3.2"/>
    <property type="gene ID" value="Pp3c26_8600"/>
</dbReference>
<dbReference type="Gramene" id="Pp3c26_8600V3.2">
    <property type="protein sequence ID" value="Pp3c26_8600V3.2"/>
    <property type="gene ID" value="Pp3c26_8600"/>
</dbReference>
<reference evidence="3" key="3">
    <citation type="submission" date="2020-12" db="UniProtKB">
        <authorList>
            <consortium name="EnsemblPlants"/>
        </authorList>
    </citation>
    <scope>IDENTIFICATION</scope>
</reference>
<reference evidence="2 4" key="1">
    <citation type="journal article" date="2008" name="Science">
        <title>The Physcomitrella genome reveals evolutionary insights into the conquest of land by plants.</title>
        <authorList>
            <person name="Rensing S."/>
            <person name="Lang D."/>
            <person name="Zimmer A."/>
            <person name="Terry A."/>
            <person name="Salamov A."/>
            <person name="Shapiro H."/>
            <person name="Nishiyama T."/>
            <person name="Perroud P.-F."/>
            <person name="Lindquist E."/>
            <person name="Kamisugi Y."/>
            <person name="Tanahashi T."/>
            <person name="Sakakibara K."/>
            <person name="Fujita T."/>
            <person name="Oishi K."/>
            <person name="Shin-I T."/>
            <person name="Kuroki Y."/>
            <person name="Toyoda A."/>
            <person name="Suzuki Y."/>
            <person name="Hashimoto A."/>
            <person name="Yamaguchi K."/>
            <person name="Sugano A."/>
            <person name="Kohara Y."/>
            <person name="Fujiyama A."/>
            <person name="Anterola A."/>
            <person name="Aoki S."/>
            <person name="Ashton N."/>
            <person name="Barbazuk W.B."/>
            <person name="Barker E."/>
            <person name="Bennetzen J."/>
            <person name="Bezanilla M."/>
            <person name="Blankenship R."/>
            <person name="Cho S.H."/>
            <person name="Dutcher S."/>
            <person name="Estelle M."/>
            <person name="Fawcett J.A."/>
            <person name="Gundlach H."/>
            <person name="Hanada K."/>
            <person name="Heyl A."/>
            <person name="Hicks K.A."/>
            <person name="Hugh J."/>
            <person name="Lohr M."/>
            <person name="Mayer K."/>
            <person name="Melkozernov A."/>
            <person name="Murata T."/>
            <person name="Nelson D."/>
            <person name="Pils B."/>
            <person name="Prigge M."/>
            <person name="Reiss B."/>
            <person name="Renner T."/>
            <person name="Rombauts S."/>
            <person name="Rushton P."/>
            <person name="Sanderfoot A."/>
            <person name="Schween G."/>
            <person name="Shiu S.-H."/>
            <person name="Stueber K."/>
            <person name="Theodoulou F.L."/>
            <person name="Tu H."/>
            <person name="Van de Peer Y."/>
            <person name="Verrier P.J."/>
            <person name="Waters E."/>
            <person name="Wood A."/>
            <person name="Yang L."/>
            <person name="Cove D."/>
            <person name="Cuming A."/>
            <person name="Hasebe M."/>
            <person name="Lucas S."/>
            <person name="Mishler D.B."/>
            <person name="Reski R."/>
            <person name="Grigoriev I."/>
            <person name="Quatrano R.S."/>
            <person name="Boore J.L."/>
        </authorList>
    </citation>
    <scope>NUCLEOTIDE SEQUENCE [LARGE SCALE GENOMIC DNA]</scope>
    <source>
        <strain evidence="3 4">cv. Gransden 2004</strain>
    </source>
</reference>
<dbReference type="Gramene" id="Pp3c26_8600V3.1">
    <property type="protein sequence ID" value="Pp3c26_8600V3.1"/>
    <property type="gene ID" value="Pp3c26_8600"/>
</dbReference>
<dbReference type="EnsemblPlants" id="Pp3c26_8600V3.1">
    <property type="protein sequence ID" value="Pp3c26_8600V3.1"/>
    <property type="gene ID" value="Pp3c26_8600"/>
</dbReference>
<dbReference type="AlphaFoldDB" id="A0A2K1ICB9"/>
<dbReference type="PaxDb" id="3218-PP1S217_5V6.1"/>
<dbReference type="PANTHER" id="PTHR34572">
    <property type="entry name" value="GOLGIN FAMILY A PROTEIN"/>
    <property type="match status" value="1"/>
</dbReference>
<dbReference type="Proteomes" id="UP000006727">
    <property type="component" value="Chromosome 26"/>
</dbReference>
<dbReference type="PANTHER" id="PTHR34572:SF1">
    <property type="entry name" value="GOLGIN FAMILY A PROTEIN"/>
    <property type="match status" value="1"/>
</dbReference>
<name>A0A2K1ICB9_PHYPA</name>
<organism evidence="2">
    <name type="scientific">Physcomitrium patens</name>
    <name type="common">Spreading-leaved earth moss</name>
    <name type="synonym">Physcomitrella patens</name>
    <dbReference type="NCBI Taxonomy" id="3218"/>
    <lineage>
        <taxon>Eukaryota</taxon>
        <taxon>Viridiplantae</taxon>
        <taxon>Streptophyta</taxon>
        <taxon>Embryophyta</taxon>
        <taxon>Bryophyta</taxon>
        <taxon>Bryophytina</taxon>
        <taxon>Bryopsida</taxon>
        <taxon>Funariidae</taxon>
        <taxon>Funariales</taxon>
        <taxon>Funariaceae</taxon>
        <taxon>Physcomitrium</taxon>
    </lineage>
</organism>
<accession>A0A2K1ICB9</accession>
<feature type="region of interest" description="Disordered" evidence="1">
    <location>
        <begin position="1"/>
        <end position="25"/>
    </location>
</feature>